<evidence type="ECO:0000313" key="2">
    <source>
        <dbReference type="EMBL" id="GMQ31340.1"/>
    </source>
</evidence>
<feature type="transmembrane region" description="Helical" evidence="1">
    <location>
        <begin position="58"/>
        <end position="84"/>
    </location>
</feature>
<feature type="transmembrane region" description="Helical" evidence="1">
    <location>
        <begin position="96"/>
        <end position="117"/>
    </location>
</feature>
<name>A0ABQ6PTQ0_9BACT</name>
<gene>
    <name evidence="2" type="ORF">Aconfl_39840</name>
</gene>
<dbReference type="Proteomes" id="UP001338309">
    <property type="component" value="Unassembled WGS sequence"/>
</dbReference>
<keyword evidence="1" id="KW-0472">Membrane</keyword>
<keyword evidence="1" id="KW-1133">Transmembrane helix</keyword>
<dbReference type="RefSeq" id="WP_338226104.1">
    <property type="nucleotide sequence ID" value="NZ_BTPD01000017.1"/>
</dbReference>
<keyword evidence="3" id="KW-1185">Reference proteome</keyword>
<sequence length="165" mass="18574">MRIFGLIALYAVALFLTGWLLLDVESMLVSELTANKELDIPENVLLDALEDMRYWNRFSVIFTFLILVIKCFLMALVLYGGLFFANLHQGIRLGSLFRVTAFAEVALVLAGVVKVWVGAMSEFTYSEFAIFYPLSLLSVLGPESVDPLLYYPLQIANLLKCCIVF</sequence>
<dbReference type="EMBL" id="BTPD01000017">
    <property type="protein sequence ID" value="GMQ31340.1"/>
    <property type="molecule type" value="Genomic_DNA"/>
</dbReference>
<accession>A0ABQ6PTQ0</accession>
<evidence type="ECO:0000313" key="3">
    <source>
        <dbReference type="Proteomes" id="UP001338309"/>
    </source>
</evidence>
<proteinExistence type="predicted"/>
<evidence type="ECO:0000256" key="1">
    <source>
        <dbReference type="SAM" id="Phobius"/>
    </source>
</evidence>
<organism evidence="2 3">
    <name type="scientific">Algoriphagus confluentis</name>
    <dbReference type="NCBI Taxonomy" id="1697556"/>
    <lineage>
        <taxon>Bacteria</taxon>
        <taxon>Pseudomonadati</taxon>
        <taxon>Bacteroidota</taxon>
        <taxon>Cytophagia</taxon>
        <taxon>Cytophagales</taxon>
        <taxon>Cyclobacteriaceae</taxon>
        <taxon>Algoriphagus</taxon>
    </lineage>
</organism>
<protein>
    <submittedName>
        <fullName evidence="2">Uncharacterized protein</fullName>
    </submittedName>
</protein>
<reference evidence="2 3" key="1">
    <citation type="submission" date="2023-08" db="EMBL/GenBank/DDBJ databases">
        <title>Draft genome sequence of Algoriphagus confluentis.</title>
        <authorList>
            <person name="Takatani N."/>
            <person name="Hosokawa M."/>
            <person name="Sawabe T."/>
        </authorList>
    </citation>
    <scope>NUCLEOTIDE SEQUENCE [LARGE SCALE GENOMIC DNA]</scope>
    <source>
        <strain evidence="2 3">NBRC 111222</strain>
    </source>
</reference>
<comment type="caution">
    <text evidence="2">The sequence shown here is derived from an EMBL/GenBank/DDBJ whole genome shotgun (WGS) entry which is preliminary data.</text>
</comment>
<keyword evidence="1" id="KW-0812">Transmembrane</keyword>